<evidence type="ECO:0000256" key="2">
    <source>
        <dbReference type="ARBA" id="ARBA00009000"/>
    </source>
</evidence>
<keyword evidence="9" id="KW-1185">Reference proteome</keyword>
<dbReference type="KEGG" id="ccho:CCHOA_01570"/>
<name>A0A3G6J4B4_9CORY</name>
<comment type="similarity">
    <text evidence="2">Belongs to the glycosyl hydrolase 13 family. GlgB subfamily.</text>
</comment>
<evidence type="ECO:0000256" key="5">
    <source>
        <dbReference type="PIRSR" id="PIRSR000463-1"/>
    </source>
</evidence>
<dbReference type="PIRSF" id="PIRSF000463">
    <property type="entry name" value="GlgB"/>
    <property type="match status" value="1"/>
</dbReference>
<dbReference type="Pfam" id="PF02806">
    <property type="entry name" value="Alpha-amylase_C"/>
    <property type="match status" value="1"/>
</dbReference>
<evidence type="ECO:0000256" key="6">
    <source>
        <dbReference type="SAM" id="MobiDB-lite"/>
    </source>
</evidence>
<dbReference type="SUPFAM" id="SSF81296">
    <property type="entry name" value="E set domains"/>
    <property type="match status" value="1"/>
</dbReference>
<proteinExistence type="inferred from homology"/>
<dbReference type="Gene3D" id="2.60.40.1180">
    <property type="entry name" value="Golgi alpha-mannosidase II"/>
    <property type="match status" value="1"/>
</dbReference>
<dbReference type="CDD" id="cd11325">
    <property type="entry name" value="AmyAc_GTHase"/>
    <property type="match status" value="1"/>
</dbReference>
<evidence type="ECO:0000256" key="1">
    <source>
        <dbReference type="ARBA" id="ARBA00000826"/>
    </source>
</evidence>
<evidence type="ECO:0000256" key="4">
    <source>
        <dbReference type="ARBA" id="ARBA00022679"/>
    </source>
</evidence>
<dbReference type="SMART" id="SM00642">
    <property type="entry name" value="Aamy"/>
    <property type="match status" value="1"/>
</dbReference>
<evidence type="ECO:0000313" key="9">
    <source>
        <dbReference type="Proteomes" id="UP000269019"/>
    </source>
</evidence>
<dbReference type="AlphaFoldDB" id="A0A3G6J4B4"/>
<dbReference type="InterPro" id="IPR037439">
    <property type="entry name" value="Branching_enzy"/>
</dbReference>
<organism evidence="8 9">
    <name type="scientific">Corynebacterium choanae</name>
    <dbReference type="NCBI Taxonomy" id="1862358"/>
    <lineage>
        <taxon>Bacteria</taxon>
        <taxon>Bacillati</taxon>
        <taxon>Actinomycetota</taxon>
        <taxon>Actinomycetes</taxon>
        <taxon>Mycobacteriales</taxon>
        <taxon>Corynebacteriaceae</taxon>
        <taxon>Corynebacterium</taxon>
    </lineage>
</organism>
<dbReference type="SUPFAM" id="SSF51011">
    <property type="entry name" value="Glycosyl hydrolase domain"/>
    <property type="match status" value="1"/>
</dbReference>
<dbReference type="PANTHER" id="PTHR43651:SF11">
    <property type="entry name" value="MALTO-OLIGOSYLTREHALOSE TREHALOHYDROLASE"/>
    <property type="match status" value="1"/>
</dbReference>
<feature type="compositionally biased region" description="Low complexity" evidence="6">
    <location>
        <begin position="1"/>
        <end position="24"/>
    </location>
</feature>
<dbReference type="InterPro" id="IPR013783">
    <property type="entry name" value="Ig-like_fold"/>
</dbReference>
<gene>
    <name evidence="8" type="primary">glgB1</name>
    <name evidence="8" type="ORF">CCHOA_01570</name>
</gene>
<reference evidence="8 9" key="1">
    <citation type="submission" date="2018-11" db="EMBL/GenBank/DDBJ databases">
        <authorList>
            <person name="Kleinhagauer T."/>
            <person name="Glaeser S.P."/>
            <person name="Spergser J."/>
            <person name="Ruckert C."/>
            <person name="Kaempfer P."/>
            <person name="Busse H.-J."/>
        </authorList>
    </citation>
    <scope>NUCLEOTIDE SEQUENCE [LARGE SCALE GENOMIC DNA]</scope>
    <source>
        <strain evidence="8 9">200CH</strain>
    </source>
</reference>
<protein>
    <recommendedName>
        <fullName evidence="3">1,4-alpha-glucan branching enzyme</fullName>
        <ecNumber evidence="3">2.4.1.18</ecNumber>
    </recommendedName>
</protein>
<evidence type="ECO:0000313" key="8">
    <source>
        <dbReference type="EMBL" id="AZA12742.1"/>
    </source>
</evidence>
<dbReference type="InterPro" id="IPR013780">
    <property type="entry name" value="Glyco_hydro_b"/>
</dbReference>
<dbReference type="InterPro" id="IPR044143">
    <property type="entry name" value="GlgB_N_E_set_prok"/>
</dbReference>
<dbReference type="InterPro" id="IPR006048">
    <property type="entry name" value="A-amylase/branching_C"/>
</dbReference>
<keyword evidence="8" id="KW-0328">Glycosyltransferase</keyword>
<comment type="catalytic activity">
    <reaction evidence="1">
        <text>Transfers a segment of a (1-&gt;4)-alpha-D-glucan chain to a primary hydroxy group in a similar glucan chain.</text>
        <dbReference type="EC" id="2.4.1.18"/>
    </reaction>
</comment>
<accession>A0A3G6J4B4</accession>
<evidence type="ECO:0000256" key="3">
    <source>
        <dbReference type="ARBA" id="ARBA00012541"/>
    </source>
</evidence>
<dbReference type="GO" id="GO:0043169">
    <property type="term" value="F:cation binding"/>
    <property type="evidence" value="ECO:0007669"/>
    <property type="project" value="InterPro"/>
</dbReference>
<feature type="active site" description="Proton donor" evidence="5">
    <location>
        <position position="373"/>
    </location>
</feature>
<evidence type="ECO:0000259" key="7">
    <source>
        <dbReference type="SMART" id="SM00642"/>
    </source>
</evidence>
<feature type="active site" description="Nucleophile" evidence="5">
    <location>
        <position position="332"/>
    </location>
</feature>
<dbReference type="SUPFAM" id="SSF51445">
    <property type="entry name" value="(Trans)glycosidases"/>
    <property type="match status" value="1"/>
</dbReference>
<sequence>MNTQSQQPGKQPTTTQQQPSPSQTGARPLVQEQLAATDHLQPAAPKGDASQTPVVEGMGAIPLPDGGYAFRVWAPNATCVSVVGDFNNWNDTAHPLHSEGAGNFYGVVPEAATGDEYQFAIVNGDATFFRIDPRALKVTNSVGNGVLYNHADFDWEGDNFVCPGLHELVIYETHIGSFVDNGLDKPANIDDLAAKLDYLVNLGVNAIELMPLMEFAGDYSWGYNPANIFAVESSYGGPDALKHFIKHAHARGLAVIIDVVYNHFGPSDLSLWQFDGWSENDKGGIYFYQDWRSSTPWGDTRPDYGRREVRDFIADNARMWLSDYHADGLRLDMTPYMRKVDGFSGDIPDGWSMMSEIGWLVRENFPGKIVIAEDLHNDPAVTSAEAYGGNMHAQWDSQFVHPIREAITTSDDHARSVEAVSNAVTHQYHHSFDRVIYTESHDEVANGSARVTTEVDSANPDGWDAQKRATLGAALVLTSPGVPMLFQGQEFLEDEWFRDTVPLDWEQAWKFRDITRMFRNMISLRRNLDGTTPGLTGPVTRVLFSDAAAQVLVYSRETLDGNATVVAVNFARDPREVTVTMPYDATWKVRLNTDASTYSTVFGGHETFGFTGRTGQLSIGPFTATVLSAG</sequence>
<dbReference type="CDD" id="cd02855">
    <property type="entry name" value="E_set_GBE_prok_N"/>
    <property type="match status" value="1"/>
</dbReference>
<dbReference type="Gene3D" id="2.60.40.10">
    <property type="entry name" value="Immunoglobulins"/>
    <property type="match status" value="1"/>
</dbReference>
<dbReference type="Pfam" id="PF02922">
    <property type="entry name" value="CBM_48"/>
    <property type="match status" value="1"/>
</dbReference>
<dbReference type="InterPro" id="IPR004193">
    <property type="entry name" value="Glyco_hydro_13_N"/>
</dbReference>
<dbReference type="EC" id="2.4.1.18" evidence="3"/>
<dbReference type="RefSeq" id="WP_206425808.1">
    <property type="nucleotide sequence ID" value="NZ_CP033896.1"/>
</dbReference>
<dbReference type="PANTHER" id="PTHR43651">
    <property type="entry name" value="1,4-ALPHA-GLUCAN-BRANCHING ENZYME"/>
    <property type="match status" value="1"/>
</dbReference>
<dbReference type="GO" id="GO:0003844">
    <property type="term" value="F:1,4-alpha-glucan branching enzyme activity"/>
    <property type="evidence" value="ECO:0007669"/>
    <property type="project" value="UniProtKB-EC"/>
</dbReference>
<dbReference type="InterPro" id="IPR014756">
    <property type="entry name" value="Ig_E-set"/>
</dbReference>
<dbReference type="EMBL" id="CP033896">
    <property type="protein sequence ID" value="AZA12742.1"/>
    <property type="molecule type" value="Genomic_DNA"/>
</dbReference>
<feature type="region of interest" description="Disordered" evidence="6">
    <location>
        <begin position="1"/>
        <end position="58"/>
    </location>
</feature>
<dbReference type="GO" id="GO:0005978">
    <property type="term" value="P:glycogen biosynthetic process"/>
    <property type="evidence" value="ECO:0007669"/>
    <property type="project" value="InterPro"/>
</dbReference>
<dbReference type="GO" id="GO:0004553">
    <property type="term" value="F:hydrolase activity, hydrolyzing O-glycosyl compounds"/>
    <property type="evidence" value="ECO:0007669"/>
    <property type="project" value="InterPro"/>
</dbReference>
<keyword evidence="4 8" id="KW-0808">Transferase</keyword>
<dbReference type="Gene3D" id="3.20.20.80">
    <property type="entry name" value="Glycosidases"/>
    <property type="match status" value="1"/>
</dbReference>
<dbReference type="Proteomes" id="UP000269019">
    <property type="component" value="Chromosome"/>
</dbReference>
<dbReference type="InterPro" id="IPR006047">
    <property type="entry name" value="GH13_cat_dom"/>
</dbReference>
<dbReference type="InterPro" id="IPR017853">
    <property type="entry name" value="GH"/>
</dbReference>
<dbReference type="Pfam" id="PF00128">
    <property type="entry name" value="Alpha-amylase"/>
    <property type="match status" value="2"/>
</dbReference>
<feature type="domain" description="Glycosyl hydrolase family 13 catalytic" evidence="7">
    <location>
        <begin position="172"/>
        <end position="525"/>
    </location>
</feature>